<sequence length="129" mass="14324">MKEKYCAYVTLGRELLGFHQALKEALGVRRPTVGALSRSWAEECTVCSSLLTEIMLAADGREESEMWKQNASGAQGSKPQLSLWLERSLQAVCRPYQHLSQAHFAGLLDLSSRLHQDTLQTPQSLPGHS</sequence>
<evidence type="ECO:0000313" key="2">
    <source>
        <dbReference type="Proteomes" id="UP001176941"/>
    </source>
</evidence>
<evidence type="ECO:0000313" key="1">
    <source>
        <dbReference type="EMBL" id="CAI9179129.1"/>
    </source>
</evidence>
<reference evidence="1" key="1">
    <citation type="submission" date="2023-04" db="EMBL/GenBank/DDBJ databases">
        <authorList>
            <consortium name="ELIXIR-Norway"/>
        </authorList>
    </citation>
    <scope>NUCLEOTIDE SEQUENCE [LARGE SCALE GENOMIC DNA]</scope>
</reference>
<dbReference type="EMBL" id="OX459945">
    <property type="protein sequence ID" value="CAI9179129.1"/>
    <property type="molecule type" value="Genomic_DNA"/>
</dbReference>
<gene>
    <name evidence="1" type="ORF">MRATA1EN1_LOCUS28091</name>
</gene>
<organism evidence="1 2">
    <name type="scientific">Rangifer tarandus platyrhynchus</name>
    <name type="common">Svalbard reindeer</name>
    <dbReference type="NCBI Taxonomy" id="3082113"/>
    <lineage>
        <taxon>Eukaryota</taxon>
        <taxon>Metazoa</taxon>
        <taxon>Chordata</taxon>
        <taxon>Craniata</taxon>
        <taxon>Vertebrata</taxon>
        <taxon>Euteleostomi</taxon>
        <taxon>Mammalia</taxon>
        <taxon>Eutheria</taxon>
        <taxon>Laurasiatheria</taxon>
        <taxon>Artiodactyla</taxon>
        <taxon>Ruminantia</taxon>
        <taxon>Pecora</taxon>
        <taxon>Cervidae</taxon>
        <taxon>Odocoileinae</taxon>
        <taxon>Rangifer</taxon>
    </lineage>
</organism>
<protein>
    <submittedName>
        <fullName evidence="1">Uncharacterized protein</fullName>
    </submittedName>
</protein>
<keyword evidence="2" id="KW-1185">Reference proteome</keyword>
<proteinExistence type="predicted"/>
<accession>A0ABN9A5F5</accession>
<name>A0ABN9A5F5_RANTA</name>
<dbReference type="Proteomes" id="UP001176941">
    <property type="component" value="Chromosome 9"/>
</dbReference>